<protein>
    <submittedName>
        <fullName evidence="4">Protein kinase C zeta type</fullName>
    </submittedName>
</protein>
<evidence type="ECO:0000256" key="1">
    <source>
        <dbReference type="SAM" id="MobiDB-lite"/>
    </source>
</evidence>
<dbReference type="AlphaFoldDB" id="A0A0N4XY40"/>
<accession>A0A0N4XY40</accession>
<proteinExistence type="predicted"/>
<gene>
    <name evidence="2" type="ORF">NBR_LOCUS7971</name>
</gene>
<evidence type="ECO:0000313" key="2">
    <source>
        <dbReference type="EMBL" id="VDL71560.1"/>
    </source>
</evidence>
<dbReference type="EMBL" id="UYSL01019949">
    <property type="protein sequence ID" value="VDL71560.1"/>
    <property type="molecule type" value="Genomic_DNA"/>
</dbReference>
<reference evidence="2 3" key="2">
    <citation type="submission" date="2018-11" db="EMBL/GenBank/DDBJ databases">
        <authorList>
            <consortium name="Pathogen Informatics"/>
        </authorList>
    </citation>
    <scope>NUCLEOTIDE SEQUENCE [LARGE SCALE GENOMIC DNA]</scope>
</reference>
<sequence>MDLDTSQCSFDEENGSGDNPVDLHCDETLPEIDDDQICARCLPPDKTPERKSESTEIHECTNDWSRNQVASLQ</sequence>
<evidence type="ECO:0000313" key="4">
    <source>
        <dbReference type="WBParaSite" id="NBR_0000797001-mRNA-1"/>
    </source>
</evidence>
<dbReference type="Proteomes" id="UP000271162">
    <property type="component" value="Unassembled WGS sequence"/>
</dbReference>
<feature type="region of interest" description="Disordered" evidence="1">
    <location>
        <begin position="1"/>
        <end position="26"/>
    </location>
</feature>
<dbReference type="WBParaSite" id="NBR_0000797001-mRNA-1">
    <property type="protein sequence ID" value="NBR_0000797001-mRNA-1"/>
    <property type="gene ID" value="NBR_0000797001"/>
</dbReference>
<name>A0A0N4XY40_NIPBR</name>
<reference evidence="4" key="1">
    <citation type="submission" date="2017-02" db="UniProtKB">
        <authorList>
            <consortium name="WormBaseParasite"/>
        </authorList>
    </citation>
    <scope>IDENTIFICATION</scope>
</reference>
<organism evidence="4">
    <name type="scientific">Nippostrongylus brasiliensis</name>
    <name type="common">Rat hookworm</name>
    <dbReference type="NCBI Taxonomy" id="27835"/>
    <lineage>
        <taxon>Eukaryota</taxon>
        <taxon>Metazoa</taxon>
        <taxon>Ecdysozoa</taxon>
        <taxon>Nematoda</taxon>
        <taxon>Chromadorea</taxon>
        <taxon>Rhabditida</taxon>
        <taxon>Rhabditina</taxon>
        <taxon>Rhabditomorpha</taxon>
        <taxon>Strongyloidea</taxon>
        <taxon>Heligmosomidae</taxon>
        <taxon>Nippostrongylus</taxon>
    </lineage>
</organism>
<evidence type="ECO:0000313" key="3">
    <source>
        <dbReference type="Proteomes" id="UP000271162"/>
    </source>
</evidence>
<keyword evidence="3" id="KW-1185">Reference proteome</keyword>